<feature type="domain" description="CheW-like" evidence="1">
    <location>
        <begin position="3"/>
        <end position="148"/>
    </location>
</feature>
<dbReference type="GO" id="GO:0006935">
    <property type="term" value="P:chemotaxis"/>
    <property type="evidence" value="ECO:0007669"/>
    <property type="project" value="InterPro"/>
</dbReference>
<name>A0A6B2K1Q9_9RHOB</name>
<dbReference type="GO" id="GO:0005829">
    <property type="term" value="C:cytosol"/>
    <property type="evidence" value="ECO:0007669"/>
    <property type="project" value="TreeGrafter"/>
</dbReference>
<dbReference type="AlphaFoldDB" id="A0A6B2K1Q9"/>
<dbReference type="Gene3D" id="2.40.50.180">
    <property type="entry name" value="CheA-289, Domain 4"/>
    <property type="match status" value="1"/>
</dbReference>
<dbReference type="SMART" id="SM00260">
    <property type="entry name" value="CheW"/>
    <property type="match status" value="1"/>
</dbReference>
<evidence type="ECO:0000259" key="1">
    <source>
        <dbReference type="PROSITE" id="PS50851"/>
    </source>
</evidence>
<dbReference type="InterPro" id="IPR039315">
    <property type="entry name" value="CheW"/>
</dbReference>
<dbReference type="RefSeq" id="WP_163890530.1">
    <property type="nucleotide sequence ID" value="NZ_JAAFYS010000001.1"/>
</dbReference>
<keyword evidence="3" id="KW-1185">Reference proteome</keyword>
<dbReference type="InterPro" id="IPR036061">
    <property type="entry name" value="CheW-like_dom_sf"/>
</dbReference>
<gene>
    <name evidence="2" type="ORF">GZA08_04940</name>
</gene>
<dbReference type="Proteomes" id="UP000474757">
    <property type="component" value="Unassembled WGS sequence"/>
</dbReference>
<dbReference type="InterPro" id="IPR002545">
    <property type="entry name" value="CheW-lke_dom"/>
</dbReference>
<dbReference type="GO" id="GO:0007165">
    <property type="term" value="P:signal transduction"/>
    <property type="evidence" value="ECO:0007669"/>
    <property type="project" value="InterPro"/>
</dbReference>
<dbReference type="Pfam" id="PF01584">
    <property type="entry name" value="CheW"/>
    <property type="match status" value="1"/>
</dbReference>
<organism evidence="2 3">
    <name type="scientific">Pseudoroseicyclus tamaricis</name>
    <dbReference type="NCBI Taxonomy" id="2705421"/>
    <lineage>
        <taxon>Bacteria</taxon>
        <taxon>Pseudomonadati</taxon>
        <taxon>Pseudomonadota</taxon>
        <taxon>Alphaproteobacteria</taxon>
        <taxon>Rhodobacterales</taxon>
        <taxon>Paracoccaceae</taxon>
        <taxon>Pseudoroseicyclus</taxon>
    </lineage>
</organism>
<sequence>MTSQTVVTFGLGSVLFALPVAPVVEIIDAREAAPLPRAPACLLGLIDRRDMSVPVVDMRLLLGQPPREDSDDTRIVVLTLREAPRRQAVGLRVDRVIEVTELDADGAAPLAEAELLNWHERMVAGIGRREGAFVTLLDVEGLFAGTLDGLALPAGAPATEAPASEAVLPA</sequence>
<evidence type="ECO:0000313" key="2">
    <source>
        <dbReference type="EMBL" id="NDV00316.1"/>
    </source>
</evidence>
<dbReference type="PANTHER" id="PTHR22617">
    <property type="entry name" value="CHEMOTAXIS SENSOR HISTIDINE KINASE-RELATED"/>
    <property type="match status" value="1"/>
</dbReference>
<accession>A0A6B2K1Q9</accession>
<protein>
    <submittedName>
        <fullName evidence="2">Chemotaxis protein CheW</fullName>
    </submittedName>
</protein>
<dbReference type="Gene3D" id="2.30.30.40">
    <property type="entry name" value="SH3 Domains"/>
    <property type="match status" value="1"/>
</dbReference>
<dbReference type="EMBL" id="JAAGAB010000001">
    <property type="protein sequence ID" value="NDV00316.1"/>
    <property type="molecule type" value="Genomic_DNA"/>
</dbReference>
<dbReference type="PROSITE" id="PS50851">
    <property type="entry name" value="CHEW"/>
    <property type="match status" value="1"/>
</dbReference>
<proteinExistence type="predicted"/>
<dbReference type="SUPFAM" id="SSF50341">
    <property type="entry name" value="CheW-like"/>
    <property type="match status" value="1"/>
</dbReference>
<reference evidence="2 3" key="1">
    <citation type="submission" date="2020-02" db="EMBL/GenBank/DDBJ databases">
        <title>Pseudoroseicyclus tamarix, sp. nov., isolated from offshore sediment of a Tamarix chinensis forest.</title>
        <authorList>
            <person name="Gai Y."/>
        </authorList>
    </citation>
    <scope>NUCLEOTIDE SEQUENCE [LARGE SCALE GENOMIC DNA]</scope>
    <source>
        <strain evidence="2 3">CLL3-39</strain>
    </source>
</reference>
<evidence type="ECO:0000313" key="3">
    <source>
        <dbReference type="Proteomes" id="UP000474757"/>
    </source>
</evidence>
<comment type="caution">
    <text evidence="2">The sequence shown here is derived from an EMBL/GenBank/DDBJ whole genome shotgun (WGS) entry which is preliminary data.</text>
</comment>
<dbReference type="PANTHER" id="PTHR22617:SF23">
    <property type="entry name" value="CHEMOTAXIS PROTEIN CHEW"/>
    <property type="match status" value="1"/>
</dbReference>